<sequence length="245" mass="27631">MDSHTSRSTLLEQDQYLYTIDDSPWTVREPNHEHATFIRHRDGSYYYLVETDESSEPYESNEPNEAYQARIQERSKKEKATPEVHPASNECSMLPLSNPADRKRASESVTQAPSAKRPRTQYLASGSPDGAAIQGSTITATLEALAHTYGGSRISNSDIIDAETELFYTNKKLPDWKVVELSEDFFVAQMGLKESPEVGLVRFMMGWRCGVGPLPALGKCNHFADWLLETGQLTAYRQYEQEKAK</sequence>
<organism evidence="2 3">
    <name type="scientific">Bimuria novae-zelandiae CBS 107.79</name>
    <dbReference type="NCBI Taxonomy" id="1447943"/>
    <lineage>
        <taxon>Eukaryota</taxon>
        <taxon>Fungi</taxon>
        <taxon>Dikarya</taxon>
        <taxon>Ascomycota</taxon>
        <taxon>Pezizomycotina</taxon>
        <taxon>Dothideomycetes</taxon>
        <taxon>Pleosporomycetidae</taxon>
        <taxon>Pleosporales</taxon>
        <taxon>Massarineae</taxon>
        <taxon>Didymosphaeriaceae</taxon>
        <taxon>Bimuria</taxon>
    </lineage>
</organism>
<protein>
    <submittedName>
        <fullName evidence="2">Uncharacterized protein</fullName>
    </submittedName>
</protein>
<reference evidence="2" key="1">
    <citation type="journal article" date="2020" name="Stud. Mycol.">
        <title>101 Dothideomycetes genomes: a test case for predicting lifestyles and emergence of pathogens.</title>
        <authorList>
            <person name="Haridas S."/>
            <person name="Albert R."/>
            <person name="Binder M."/>
            <person name="Bloem J."/>
            <person name="Labutti K."/>
            <person name="Salamov A."/>
            <person name="Andreopoulos B."/>
            <person name="Baker S."/>
            <person name="Barry K."/>
            <person name="Bills G."/>
            <person name="Bluhm B."/>
            <person name="Cannon C."/>
            <person name="Castanera R."/>
            <person name="Culley D."/>
            <person name="Daum C."/>
            <person name="Ezra D."/>
            <person name="Gonzalez J."/>
            <person name="Henrissat B."/>
            <person name="Kuo A."/>
            <person name="Liang C."/>
            <person name="Lipzen A."/>
            <person name="Lutzoni F."/>
            <person name="Magnuson J."/>
            <person name="Mondo S."/>
            <person name="Nolan M."/>
            <person name="Ohm R."/>
            <person name="Pangilinan J."/>
            <person name="Park H.-J."/>
            <person name="Ramirez L."/>
            <person name="Alfaro M."/>
            <person name="Sun H."/>
            <person name="Tritt A."/>
            <person name="Yoshinaga Y."/>
            <person name="Zwiers L.-H."/>
            <person name="Turgeon B."/>
            <person name="Goodwin S."/>
            <person name="Spatafora J."/>
            <person name="Crous P."/>
            <person name="Grigoriev I."/>
        </authorList>
    </citation>
    <scope>NUCLEOTIDE SEQUENCE</scope>
    <source>
        <strain evidence="2">CBS 107.79</strain>
    </source>
</reference>
<keyword evidence="3" id="KW-1185">Reference proteome</keyword>
<dbReference type="EMBL" id="ML976743">
    <property type="protein sequence ID" value="KAF1966633.1"/>
    <property type="molecule type" value="Genomic_DNA"/>
</dbReference>
<dbReference type="AlphaFoldDB" id="A0A6A5UN21"/>
<evidence type="ECO:0000313" key="3">
    <source>
        <dbReference type="Proteomes" id="UP000800036"/>
    </source>
</evidence>
<evidence type="ECO:0000313" key="2">
    <source>
        <dbReference type="EMBL" id="KAF1966633.1"/>
    </source>
</evidence>
<name>A0A6A5UN21_9PLEO</name>
<accession>A0A6A5UN21</accession>
<gene>
    <name evidence="2" type="ORF">BU23DRAFT_573860</name>
</gene>
<feature type="compositionally biased region" description="Basic and acidic residues" evidence="1">
    <location>
        <begin position="73"/>
        <end position="82"/>
    </location>
</feature>
<dbReference type="Proteomes" id="UP000800036">
    <property type="component" value="Unassembled WGS sequence"/>
</dbReference>
<evidence type="ECO:0000256" key="1">
    <source>
        <dbReference type="SAM" id="MobiDB-lite"/>
    </source>
</evidence>
<feature type="region of interest" description="Disordered" evidence="1">
    <location>
        <begin position="73"/>
        <end position="128"/>
    </location>
</feature>
<proteinExistence type="predicted"/>